<evidence type="ECO:0000313" key="2">
    <source>
        <dbReference type="EMBL" id="MDT2797794.1"/>
    </source>
</evidence>
<organism evidence="2 3">
    <name type="scientific">Enterococcus cecorum</name>
    <dbReference type="NCBI Taxonomy" id="44008"/>
    <lineage>
        <taxon>Bacteria</taxon>
        <taxon>Bacillati</taxon>
        <taxon>Bacillota</taxon>
        <taxon>Bacilli</taxon>
        <taxon>Lactobacillales</taxon>
        <taxon>Enterococcaceae</taxon>
        <taxon>Enterococcus</taxon>
    </lineage>
</organism>
<dbReference type="Proteomes" id="UP001255696">
    <property type="component" value="Unassembled WGS sequence"/>
</dbReference>
<evidence type="ECO:0000256" key="1">
    <source>
        <dbReference type="SAM" id="MobiDB-lite"/>
    </source>
</evidence>
<proteinExistence type="predicted"/>
<reference evidence="2" key="1">
    <citation type="submission" date="2023-03" db="EMBL/GenBank/DDBJ databases">
        <authorList>
            <person name="Shen W."/>
            <person name="Cai J."/>
        </authorList>
    </citation>
    <scope>NUCLEOTIDE SEQUENCE</scope>
    <source>
        <strain evidence="2">B245-2</strain>
    </source>
</reference>
<feature type="compositionally biased region" description="Basic and acidic residues" evidence="1">
    <location>
        <begin position="46"/>
        <end position="60"/>
    </location>
</feature>
<comment type="caution">
    <text evidence="2">The sequence shown here is derived from an EMBL/GenBank/DDBJ whole genome shotgun (WGS) entry which is preliminary data.</text>
</comment>
<sequence length="60" mass="6565">MEKKKVTLEKDGVAYTLSDPIMISAFLNSGFVEKKTKSTKKASAKAKREVAADEKISSND</sequence>
<name>A0AAW8TUD9_9ENTE</name>
<dbReference type="EMBL" id="JARQBI010000043">
    <property type="protein sequence ID" value="MDT2797794.1"/>
    <property type="molecule type" value="Genomic_DNA"/>
</dbReference>
<dbReference type="AlphaFoldDB" id="A0AAW8TUD9"/>
<protein>
    <submittedName>
        <fullName evidence="2">Uncharacterized protein</fullName>
    </submittedName>
</protein>
<gene>
    <name evidence="2" type="ORF">P7H47_11150</name>
</gene>
<evidence type="ECO:0000313" key="3">
    <source>
        <dbReference type="Proteomes" id="UP001255696"/>
    </source>
</evidence>
<feature type="region of interest" description="Disordered" evidence="1">
    <location>
        <begin position="38"/>
        <end position="60"/>
    </location>
</feature>
<accession>A0AAW8TUD9</accession>
<dbReference type="RefSeq" id="WP_287852544.1">
    <property type="nucleotide sequence ID" value="NZ_JARQBI010000043.1"/>
</dbReference>